<dbReference type="SUPFAM" id="SSF53146">
    <property type="entry name" value="Nitrogenase accessory factor-like"/>
    <property type="match status" value="1"/>
</dbReference>
<dbReference type="Proteomes" id="UP000563151">
    <property type="component" value="Unassembled WGS sequence"/>
</dbReference>
<comment type="caution">
    <text evidence="2">The sequence shown here is derived from an EMBL/GenBank/DDBJ whole genome shotgun (WGS) entry which is preliminary data.</text>
</comment>
<dbReference type="InterPro" id="IPR003731">
    <property type="entry name" value="Di-Nase_FeMo-co_biosynth"/>
</dbReference>
<sequence length="129" mass="14370">MKIALPTIENKISGHFGHCPLFTIYEINEDKIVDKNIIENPGHEKVKVPVYLKELNIDVVIAGNMGEGAQNLLKENNIKVILGANGLCDDIVDKYLKGELKSVESTCHGHEEHQGEHGHKCKCSCHNHH</sequence>
<proteinExistence type="predicted"/>
<dbReference type="RefSeq" id="WP_035144432.1">
    <property type="nucleotide sequence ID" value="NZ_JAAZWO010000005.1"/>
</dbReference>
<evidence type="ECO:0000313" key="2">
    <source>
        <dbReference type="EMBL" id="MBC2397398.1"/>
    </source>
</evidence>
<dbReference type="PANTHER" id="PTHR42983:SF1">
    <property type="entry name" value="IRON-MOLYBDENUM PROTEIN"/>
    <property type="match status" value="1"/>
</dbReference>
<evidence type="ECO:0000313" key="3">
    <source>
        <dbReference type="Proteomes" id="UP000563151"/>
    </source>
</evidence>
<dbReference type="InterPro" id="IPR033913">
    <property type="entry name" value="MTH1175_dom"/>
</dbReference>
<reference evidence="2 3" key="1">
    <citation type="submission" date="2020-04" db="EMBL/GenBank/DDBJ databases">
        <title>Genomic insights into acetone-butanol-ethanol (ABE) fermentation by sequencing solventogenic clostridia strains.</title>
        <authorList>
            <person name="Brown S."/>
        </authorList>
    </citation>
    <scope>NUCLEOTIDE SEQUENCE [LARGE SCALE GENOMIC DNA]</scope>
    <source>
        <strain evidence="2 3">DJ011</strain>
    </source>
</reference>
<protein>
    <submittedName>
        <fullName evidence="2">Dinitrogenase iron-molybdenum cofactor</fullName>
    </submittedName>
</protein>
<dbReference type="PANTHER" id="PTHR42983">
    <property type="entry name" value="DINITROGENASE IRON-MOLYBDENUM COFACTOR PROTEIN-RELATED"/>
    <property type="match status" value="1"/>
</dbReference>
<dbReference type="Pfam" id="PF02579">
    <property type="entry name" value="Nitro_FeMo-Co"/>
    <property type="match status" value="1"/>
</dbReference>
<feature type="domain" description="Dinitrogenase iron-molybdenum cofactor biosynthesis" evidence="1">
    <location>
        <begin position="9"/>
        <end position="97"/>
    </location>
</feature>
<dbReference type="EMBL" id="JAAZWO010000005">
    <property type="protein sequence ID" value="MBC2397398.1"/>
    <property type="molecule type" value="Genomic_DNA"/>
</dbReference>
<dbReference type="Gene3D" id="3.30.420.130">
    <property type="entry name" value="Dinitrogenase iron-molybdenum cofactor biosynthesis domain"/>
    <property type="match status" value="1"/>
</dbReference>
<dbReference type="InterPro" id="IPR036105">
    <property type="entry name" value="DiNase_FeMo-co_biosyn_sf"/>
</dbReference>
<keyword evidence="3" id="KW-1185">Reference proteome</keyword>
<dbReference type="CDD" id="cd00851">
    <property type="entry name" value="MTH1175"/>
    <property type="match status" value="1"/>
</dbReference>
<organism evidence="2 3">
    <name type="scientific">Clostridium tetanomorphum</name>
    <dbReference type="NCBI Taxonomy" id="1553"/>
    <lineage>
        <taxon>Bacteria</taxon>
        <taxon>Bacillati</taxon>
        <taxon>Bacillota</taxon>
        <taxon>Clostridia</taxon>
        <taxon>Eubacteriales</taxon>
        <taxon>Clostridiaceae</taxon>
        <taxon>Clostridium</taxon>
    </lineage>
</organism>
<dbReference type="AlphaFoldDB" id="A0A923EBQ0"/>
<name>A0A923EBQ0_CLOTT</name>
<accession>A0A923EBQ0</accession>
<evidence type="ECO:0000259" key="1">
    <source>
        <dbReference type="Pfam" id="PF02579"/>
    </source>
</evidence>
<gene>
    <name evidence="2" type="ORF">HGG79_06355</name>
</gene>